<protein>
    <submittedName>
        <fullName evidence="3">Uncharacterized protein</fullName>
    </submittedName>
</protein>
<name>A0AAV2DU54_9ROSI</name>
<sequence>MEAKIPKITYRSFSFPIYSLLKVAIRTTISSLFSPTLLFLSLLSASADYSNLSAAASEAAGGGIGPCFTSLFSFGDSVSKTGNQMLLGKCPHCCFLPNGETYFGRPTGRCCNGRLIVDFIAEKLGLPLLTPFPGELKSSNFRFGANLAEGGASAFEEQQRTWHRDHVVAAVSATDGIAAEADGSVGQALAVGLPVGVASPAVVDMIARGTRQVSQLPSRHVVPNAPVNKDSWYVTD</sequence>
<gene>
    <name evidence="3" type="ORF">LTRI10_LOCUS18787</name>
</gene>
<accession>A0AAV2DU54</accession>
<evidence type="ECO:0000256" key="2">
    <source>
        <dbReference type="ARBA" id="ARBA00023180"/>
    </source>
</evidence>
<dbReference type="GO" id="GO:0016788">
    <property type="term" value="F:hydrolase activity, acting on ester bonds"/>
    <property type="evidence" value="ECO:0007669"/>
    <property type="project" value="InterPro"/>
</dbReference>
<dbReference type="Gene3D" id="3.40.50.1110">
    <property type="entry name" value="SGNH hydrolase"/>
    <property type="match status" value="1"/>
</dbReference>
<dbReference type="EMBL" id="OZ034816">
    <property type="protein sequence ID" value="CAL1377115.1"/>
    <property type="molecule type" value="Genomic_DNA"/>
</dbReference>
<dbReference type="InterPro" id="IPR001087">
    <property type="entry name" value="GDSL"/>
</dbReference>
<evidence type="ECO:0000313" key="4">
    <source>
        <dbReference type="Proteomes" id="UP001497516"/>
    </source>
</evidence>
<organism evidence="3 4">
    <name type="scientific">Linum trigynum</name>
    <dbReference type="NCBI Taxonomy" id="586398"/>
    <lineage>
        <taxon>Eukaryota</taxon>
        <taxon>Viridiplantae</taxon>
        <taxon>Streptophyta</taxon>
        <taxon>Embryophyta</taxon>
        <taxon>Tracheophyta</taxon>
        <taxon>Spermatophyta</taxon>
        <taxon>Magnoliopsida</taxon>
        <taxon>eudicotyledons</taxon>
        <taxon>Gunneridae</taxon>
        <taxon>Pentapetalae</taxon>
        <taxon>rosids</taxon>
        <taxon>fabids</taxon>
        <taxon>Malpighiales</taxon>
        <taxon>Linaceae</taxon>
        <taxon>Linum</taxon>
    </lineage>
</organism>
<dbReference type="PANTHER" id="PTHR22835:SF683">
    <property type="entry name" value="OS05G0506800 PROTEIN"/>
    <property type="match status" value="1"/>
</dbReference>
<dbReference type="Proteomes" id="UP001497516">
    <property type="component" value="Chromosome 3"/>
</dbReference>
<evidence type="ECO:0000313" key="3">
    <source>
        <dbReference type="EMBL" id="CAL1377115.1"/>
    </source>
</evidence>
<comment type="similarity">
    <text evidence="1">Belongs to the 'GDSL' lipolytic enzyme family.</text>
</comment>
<keyword evidence="2" id="KW-0325">Glycoprotein</keyword>
<dbReference type="InterPro" id="IPR036514">
    <property type="entry name" value="SGNH_hydro_sf"/>
</dbReference>
<evidence type="ECO:0000256" key="1">
    <source>
        <dbReference type="ARBA" id="ARBA00008668"/>
    </source>
</evidence>
<proteinExistence type="inferred from homology"/>
<dbReference type="PANTHER" id="PTHR22835">
    <property type="entry name" value="ZINC FINGER FYVE DOMAIN CONTAINING PROTEIN"/>
    <property type="match status" value="1"/>
</dbReference>
<dbReference type="AlphaFoldDB" id="A0AAV2DU54"/>
<reference evidence="3 4" key="1">
    <citation type="submission" date="2024-04" db="EMBL/GenBank/DDBJ databases">
        <authorList>
            <person name="Fracassetti M."/>
        </authorList>
    </citation>
    <scope>NUCLEOTIDE SEQUENCE [LARGE SCALE GENOMIC DNA]</scope>
</reference>
<dbReference type="Pfam" id="PF00657">
    <property type="entry name" value="Lipase_GDSL"/>
    <property type="match status" value="1"/>
</dbReference>
<keyword evidence="4" id="KW-1185">Reference proteome</keyword>